<evidence type="ECO:0000313" key="6">
    <source>
        <dbReference type="EMBL" id="CAB4975301.1"/>
    </source>
</evidence>
<dbReference type="EMBL" id="CAEZYF010000030">
    <property type="protein sequence ID" value="CAB4744241.1"/>
    <property type="molecule type" value="Genomic_DNA"/>
</dbReference>
<dbReference type="EMBL" id="CAFBIY010000079">
    <property type="protein sequence ID" value="CAB4851376.1"/>
    <property type="molecule type" value="Genomic_DNA"/>
</dbReference>
<evidence type="ECO:0000256" key="1">
    <source>
        <dbReference type="ARBA" id="ARBA00005254"/>
    </source>
</evidence>
<sequence>MSDAMPSEVRIETIDAVRVITIDRPAARNTVTYGVLDELLAAFADADVDDAVRVIIVTGAGEFFSAGTDLSSSSGYAADRTDFKPLRGGTRDVGGELALRIFDSNKPVIAAINGTAVGIGVSMILPMDIRIAADTARFGLPFVRRGILPESCATWFLPRIVGIARAMEWTMTGRIFPATEALAEGLVHELVPADQVLTRALEVAREIATNTSAVSVALTRQMMWRQLGSPHPISANRLESKALLALGGMADAKEGVAAFKEKRQANFPLTTHDLPAFVPWWDDEPFE</sequence>
<dbReference type="InterPro" id="IPR014748">
    <property type="entry name" value="Enoyl-CoA_hydra_C"/>
</dbReference>
<evidence type="ECO:0000313" key="3">
    <source>
        <dbReference type="EMBL" id="CAB4744241.1"/>
    </source>
</evidence>
<dbReference type="InterPro" id="IPR051053">
    <property type="entry name" value="ECH/Chromodomain_protein"/>
</dbReference>
<evidence type="ECO:0000313" key="5">
    <source>
        <dbReference type="EMBL" id="CAB4960742.1"/>
    </source>
</evidence>
<dbReference type="InterPro" id="IPR029045">
    <property type="entry name" value="ClpP/crotonase-like_dom_sf"/>
</dbReference>
<comment type="similarity">
    <text evidence="1">Belongs to the enoyl-CoA hydratase/isomerase family.</text>
</comment>
<dbReference type="EMBL" id="CAFBMT010000049">
    <property type="protein sequence ID" value="CAB4960742.1"/>
    <property type="molecule type" value="Genomic_DNA"/>
</dbReference>
<dbReference type="InterPro" id="IPR001753">
    <property type="entry name" value="Enoyl-CoA_hydra/iso"/>
</dbReference>
<proteinExistence type="inferred from homology"/>
<dbReference type="Pfam" id="PF00378">
    <property type="entry name" value="ECH_1"/>
    <property type="match status" value="1"/>
</dbReference>
<name>A0A6J7L1V9_9ZZZZ</name>
<accession>A0A6J7L1V9</accession>
<dbReference type="NCBIfam" id="NF006109">
    <property type="entry name" value="PRK08260.1"/>
    <property type="match status" value="1"/>
</dbReference>
<dbReference type="CDD" id="cd06558">
    <property type="entry name" value="crotonase-like"/>
    <property type="match status" value="1"/>
</dbReference>
<dbReference type="EMBL" id="CAESGF010000035">
    <property type="protein sequence ID" value="CAB4365539.1"/>
    <property type="molecule type" value="Genomic_DNA"/>
</dbReference>
<dbReference type="PANTHER" id="PTHR43684">
    <property type="match status" value="1"/>
</dbReference>
<dbReference type="SUPFAM" id="SSF52096">
    <property type="entry name" value="ClpP/crotonase"/>
    <property type="match status" value="1"/>
</dbReference>
<organism evidence="5">
    <name type="scientific">freshwater metagenome</name>
    <dbReference type="NCBI Taxonomy" id="449393"/>
    <lineage>
        <taxon>unclassified sequences</taxon>
        <taxon>metagenomes</taxon>
        <taxon>ecological metagenomes</taxon>
    </lineage>
</organism>
<dbReference type="Gene3D" id="3.90.226.10">
    <property type="entry name" value="2-enoyl-CoA Hydratase, Chain A, domain 1"/>
    <property type="match status" value="1"/>
</dbReference>
<dbReference type="EMBL" id="CAFBOL010000006">
    <property type="protein sequence ID" value="CAB4975301.1"/>
    <property type="molecule type" value="Genomic_DNA"/>
</dbReference>
<dbReference type="PANTHER" id="PTHR43684:SF4">
    <property type="entry name" value="ENOYL-COA HYDRATASE_ISOMERASE FAMILY PROTEIN (AFU_ORTHOLOGUE AFUA_1G01890)"/>
    <property type="match status" value="1"/>
</dbReference>
<evidence type="ECO:0000313" key="2">
    <source>
        <dbReference type="EMBL" id="CAB4365539.1"/>
    </source>
</evidence>
<gene>
    <name evidence="3" type="ORF">UFOPK2656_03127</name>
    <name evidence="4" type="ORF">UFOPK3267_01511</name>
    <name evidence="5" type="ORF">UFOPK3651_03498</name>
    <name evidence="6" type="ORF">UFOPK3931_00454</name>
    <name evidence="2" type="ORF">UFOPK4189_03282</name>
</gene>
<reference evidence="5" key="1">
    <citation type="submission" date="2020-05" db="EMBL/GenBank/DDBJ databases">
        <authorList>
            <person name="Chiriac C."/>
            <person name="Salcher M."/>
            <person name="Ghai R."/>
            <person name="Kavagutti S V."/>
        </authorList>
    </citation>
    <scope>NUCLEOTIDE SEQUENCE</scope>
</reference>
<protein>
    <submittedName>
        <fullName evidence="5">Unannotated protein</fullName>
    </submittedName>
</protein>
<dbReference type="AlphaFoldDB" id="A0A6J7L1V9"/>
<evidence type="ECO:0000313" key="4">
    <source>
        <dbReference type="EMBL" id="CAB4851376.1"/>
    </source>
</evidence>
<dbReference type="Gene3D" id="1.10.12.10">
    <property type="entry name" value="Lyase 2-enoyl-coa Hydratase, Chain A, domain 2"/>
    <property type="match status" value="1"/>
</dbReference>